<protein>
    <recommendedName>
        <fullName evidence="3">Nucleotide-diphospho-sugar transferase</fullName>
    </recommendedName>
</protein>
<evidence type="ECO:0000313" key="1">
    <source>
        <dbReference type="EMBL" id="MBB6215718.1"/>
    </source>
</evidence>
<dbReference type="Proteomes" id="UP000579281">
    <property type="component" value="Unassembled WGS sequence"/>
</dbReference>
<accession>A0A841KU65</accession>
<name>A0A841KU65_9FIRM</name>
<comment type="caution">
    <text evidence="1">The sequence shown here is derived from an EMBL/GenBank/DDBJ whole genome shotgun (WGS) entry which is preliminary data.</text>
</comment>
<evidence type="ECO:0000313" key="2">
    <source>
        <dbReference type="Proteomes" id="UP000579281"/>
    </source>
</evidence>
<dbReference type="SUPFAM" id="SSF53448">
    <property type="entry name" value="Nucleotide-diphospho-sugar transferases"/>
    <property type="match status" value="1"/>
</dbReference>
<gene>
    <name evidence="1" type="ORF">HNQ80_001807</name>
</gene>
<proteinExistence type="predicted"/>
<dbReference type="InterPro" id="IPR029044">
    <property type="entry name" value="Nucleotide-diphossugar_trans"/>
</dbReference>
<keyword evidence="2" id="KW-1185">Reference proteome</keyword>
<organism evidence="1 2">
    <name type="scientific">Anaerosolibacter carboniphilus</name>
    <dbReference type="NCBI Taxonomy" id="1417629"/>
    <lineage>
        <taxon>Bacteria</taxon>
        <taxon>Bacillati</taxon>
        <taxon>Bacillota</taxon>
        <taxon>Clostridia</taxon>
        <taxon>Peptostreptococcales</taxon>
        <taxon>Thermotaleaceae</taxon>
        <taxon>Anaerosolibacter</taxon>
    </lineage>
</organism>
<dbReference type="RefSeq" id="WP_184310256.1">
    <property type="nucleotide sequence ID" value="NZ_JACHEN010000009.1"/>
</dbReference>
<dbReference type="AlphaFoldDB" id="A0A841KU65"/>
<reference evidence="1 2" key="1">
    <citation type="submission" date="2020-08" db="EMBL/GenBank/DDBJ databases">
        <title>Genomic Encyclopedia of Type Strains, Phase IV (KMG-IV): sequencing the most valuable type-strain genomes for metagenomic binning, comparative biology and taxonomic classification.</title>
        <authorList>
            <person name="Goeker M."/>
        </authorList>
    </citation>
    <scope>NUCLEOTIDE SEQUENCE [LARGE SCALE GENOMIC DNA]</scope>
    <source>
        <strain evidence="1 2">DSM 103526</strain>
    </source>
</reference>
<dbReference type="Gene3D" id="3.90.550.10">
    <property type="entry name" value="Spore Coat Polysaccharide Biosynthesis Protein SpsA, Chain A"/>
    <property type="match status" value="1"/>
</dbReference>
<sequence>MSKYHFSTVISNKYVFKSIVMHDSLTRHCADFHLYMLCVENEAYEILLGMPWTNVTLIRLADIEDADLLQAKGNRTHLEYCWTLKPAILRHVMNAYPQAQYFAHLDADLCFFSSVEAIFNEAPDASLFLTDHQNSERFLYTYDLTGRFNTGFVGCRNDAIGHTATEWWKRRCLEWCYTDNKVEDKLFGDQRYVERWAELFGNVHVVCNPGANVAIWNIEKYEVTLRNGVTYINDSQLIFYHFSGFSIYGPKEFNLSWFFQLPQPVVEYIYMPYVFLLSRAIQIIQSRYPSFSHGFIKRGEVPDIHYVAI</sequence>
<dbReference type="EMBL" id="JACHEN010000009">
    <property type="protein sequence ID" value="MBB6215718.1"/>
    <property type="molecule type" value="Genomic_DNA"/>
</dbReference>
<evidence type="ECO:0008006" key="3">
    <source>
        <dbReference type="Google" id="ProtNLM"/>
    </source>
</evidence>